<dbReference type="AlphaFoldDB" id="A0A6J7D8T7"/>
<protein>
    <submittedName>
        <fullName evidence="1">Unannotated protein</fullName>
    </submittedName>
</protein>
<reference evidence="1" key="1">
    <citation type="submission" date="2020-05" db="EMBL/GenBank/DDBJ databases">
        <authorList>
            <person name="Chiriac C."/>
            <person name="Salcher M."/>
            <person name="Ghai R."/>
            <person name="Kavagutti S V."/>
        </authorList>
    </citation>
    <scope>NUCLEOTIDE SEQUENCE</scope>
</reference>
<name>A0A6J7D8T7_9ZZZZ</name>
<gene>
    <name evidence="1" type="ORF">UFOPK3389_00523</name>
</gene>
<proteinExistence type="predicted"/>
<dbReference type="EMBL" id="CAFBLL010000087">
    <property type="protein sequence ID" value="CAB4867207.1"/>
    <property type="molecule type" value="Genomic_DNA"/>
</dbReference>
<organism evidence="1">
    <name type="scientific">freshwater metagenome</name>
    <dbReference type="NCBI Taxonomy" id="449393"/>
    <lineage>
        <taxon>unclassified sequences</taxon>
        <taxon>metagenomes</taxon>
        <taxon>ecological metagenomes</taxon>
    </lineage>
</organism>
<sequence length="90" mass="8737">MSGFGEKETAALAKLEAAGVKLTGGGEAGLEAADGLGLQTDLTQRSAASGDFGICLRWAAVGQTGFATGLIVIPLGGFGEVGVVTAGVVV</sequence>
<evidence type="ECO:0000313" key="1">
    <source>
        <dbReference type="EMBL" id="CAB4867207.1"/>
    </source>
</evidence>
<accession>A0A6J7D8T7</accession>